<dbReference type="PANTHER" id="PTHR34227">
    <property type="entry name" value="CHAPERONE PROTEIN YCDY"/>
    <property type="match status" value="1"/>
</dbReference>
<dbReference type="SUPFAM" id="SSF89155">
    <property type="entry name" value="TorD-like"/>
    <property type="match status" value="1"/>
</dbReference>
<evidence type="ECO:0008006" key="4">
    <source>
        <dbReference type="Google" id="ProtNLM"/>
    </source>
</evidence>
<keyword evidence="1" id="KW-0143">Chaperone</keyword>
<evidence type="ECO:0000313" key="2">
    <source>
        <dbReference type="EMBL" id="QDB78685.1"/>
    </source>
</evidence>
<reference evidence="2 3" key="1">
    <citation type="submission" date="2019-05" db="EMBL/GenBank/DDBJ databases">
        <title>Georgenia *** sp. nov., and Georgenia *** sp. nov., isolated from the intestinal contents of plateau pika (Ochotona curzoniae) in the Qinghai-Tibet plateau of China.</title>
        <authorList>
            <person name="Tian Z."/>
        </authorList>
    </citation>
    <scope>NUCLEOTIDE SEQUENCE [LARGE SCALE GENOMIC DNA]</scope>
    <source>
        <strain evidence="2 3">Z294</strain>
    </source>
</reference>
<evidence type="ECO:0000256" key="1">
    <source>
        <dbReference type="ARBA" id="ARBA00023186"/>
    </source>
</evidence>
<dbReference type="RefSeq" id="WP_139072814.1">
    <property type="nucleotide sequence ID" value="NZ_CP040899.1"/>
</dbReference>
<dbReference type="InterPro" id="IPR020945">
    <property type="entry name" value="DMSO/NO3_reduct_chaperone"/>
</dbReference>
<accession>A0ABX5VQ92</accession>
<dbReference type="EMBL" id="CP040899">
    <property type="protein sequence ID" value="QDB78685.1"/>
    <property type="molecule type" value="Genomic_DNA"/>
</dbReference>
<dbReference type="InterPro" id="IPR050289">
    <property type="entry name" value="TorD/DmsD_chaperones"/>
</dbReference>
<gene>
    <name evidence="2" type="ORF">FE251_04300</name>
</gene>
<evidence type="ECO:0000313" key="3">
    <source>
        <dbReference type="Proteomes" id="UP000313948"/>
    </source>
</evidence>
<sequence>MDLLDHGVRTGTAGFVLSRLLLAAPSQALAESFGTPQMRGTWPLTDPSSAAALEGFGADPYEVLAREHVTLFRGRQPLVALHESAWRADVDRAALLSELAATYEGANFTGLPTPVDDHLGYQVAYLADLATLVGRASAAGDLETARAAAERAERFRTEHLDPVVELVLQGIEAHAHTHLYRALPGLLRGFLTEHERLCSAALDHPPA</sequence>
<dbReference type="Gene3D" id="1.10.3480.10">
    <property type="entry name" value="TorD-like"/>
    <property type="match status" value="1"/>
</dbReference>
<dbReference type="Pfam" id="PF02613">
    <property type="entry name" value="Nitrate_red_del"/>
    <property type="match status" value="1"/>
</dbReference>
<keyword evidence="3" id="KW-1185">Reference proteome</keyword>
<dbReference type="PANTHER" id="PTHR34227:SF1">
    <property type="entry name" value="DIMETHYL SULFOXIDE REDUCTASE CHAPERONE-RELATED"/>
    <property type="match status" value="1"/>
</dbReference>
<organism evidence="2 3">
    <name type="scientific">Georgenia wutianyii</name>
    <dbReference type="NCBI Taxonomy" id="2585135"/>
    <lineage>
        <taxon>Bacteria</taxon>
        <taxon>Bacillati</taxon>
        <taxon>Actinomycetota</taxon>
        <taxon>Actinomycetes</taxon>
        <taxon>Micrococcales</taxon>
        <taxon>Bogoriellaceae</taxon>
        <taxon>Georgenia</taxon>
    </lineage>
</organism>
<dbReference type="Proteomes" id="UP000313948">
    <property type="component" value="Chromosome"/>
</dbReference>
<dbReference type="InterPro" id="IPR036411">
    <property type="entry name" value="TorD-like_sf"/>
</dbReference>
<name>A0ABX5VQ92_9MICO</name>
<proteinExistence type="predicted"/>
<protein>
    <recommendedName>
        <fullName evidence="4">Molecular chaperone TorD</fullName>
    </recommendedName>
</protein>